<sequence>MEILWLLAEVDEPKSCAEIATVLDLPKSTAHGILRSMLNHDFVAMNDHSLYSVGLRAFEVGAAYRRSIDAVAAVTPQLETLTQSLGLTSHYAILDGDDAVYLCKQDPPGRGIRLASSIGARLPARLTAVGKACLAWLPESRVVTHVGDTTAADPALLDELMAELEKVRARGYAKDTGIAAAGVHCVAAPVFRGTDEPIGAIGASFLMGSDVDSAEVAEAVMTAARQATVLLSGRR</sequence>
<dbReference type="Gene3D" id="3.30.450.40">
    <property type="match status" value="1"/>
</dbReference>
<dbReference type="Proteomes" id="UP000589626">
    <property type="component" value="Unassembled WGS sequence"/>
</dbReference>
<dbReference type="EMBL" id="JACHWR010000002">
    <property type="protein sequence ID" value="MBB3043466.1"/>
    <property type="molecule type" value="Genomic_DNA"/>
</dbReference>
<proteinExistence type="predicted"/>
<evidence type="ECO:0000259" key="5">
    <source>
        <dbReference type="PROSITE" id="PS51078"/>
    </source>
</evidence>
<evidence type="ECO:0000313" key="7">
    <source>
        <dbReference type="Proteomes" id="UP000589626"/>
    </source>
</evidence>
<keyword evidence="2 6" id="KW-0238">DNA-binding</keyword>
<dbReference type="SUPFAM" id="SSF46785">
    <property type="entry name" value="Winged helix' DNA-binding domain"/>
    <property type="match status" value="1"/>
</dbReference>
<dbReference type="InterPro" id="IPR005471">
    <property type="entry name" value="Tscrpt_reg_IclR_N"/>
</dbReference>
<dbReference type="InterPro" id="IPR014757">
    <property type="entry name" value="Tscrpt_reg_IclR_C"/>
</dbReference>
<keyword evidence="7" id="KW-1185">Reference proteome</keyword>
<feature type="domain" description="HTH iclR-type" evidence="4">
    <location>
        <begin position="1"/>
        <end position="55"/>
    </location>
</feature>
<dbReference type="GO" id="GO:0003677">
    <property type="term" value="F:DNA binding"/>
    <property type="evidence" value="ECO:0007669"/>
    <property type="project" value="UniProtKB-KW"/>
</dbReference>
<gene>
    <name evidence="6" type="ORF">FHU40_003284</name>
</gene>
<dbReference type="Pfam" id="PF01614">
    <property type="entry name" value="IclR_C"/>
    <property type="match status" value="1"/>
</dbReference>
<comment type="caution">
    <text evidence="6">The sequence shown here is derived from an EMBL/GenBank/DDBJ whole genome shotgun (WGS) entry which is preliminary data.</text>
</comment>
<protein>
    <submittedName>
        <fullName evidence="6">DNA-binding IclR family transcriptional regulator</fullName>
    </submittedName>
</protein>
<reference evidence="6 7" key="1">
    <citation type="submission" date="2020-08" db="EMBL/GenBank/DDBJ databases">
        <title>Sequencing the genomes of 1000 actinobacteria strains.</title>
        <authorList>
            <person name="Klenk H.-P."/>
        </authorList>
    </citation>
    <scope>NUCLEOTIDE SEQUENCE [LARGE SCALE GENOMIC DNA]</scope>
    <source>
        <strain evidence="6 7">DSM 105498</strain>
    </source>
</reference>
<dbReference type="GO" id="GO:0003700">
    <property type="term" value="F:DNA-binding transcription factor activity"/>
    <property type="evidence" value="ECO:0007669"/>
    <property type="project" value="TreeGrafter"/>
</dbReference>
<dbReference type="PROSITE" id="PS51078">
    <property type="entry name" value="ICLR_ED"/>
    <property type="match status" value="1"/>
</dbReference>
<dbReference type="InterPro" id="IPR029016">
    <property type="entry name" value="GAF-like_dom_sf"/>
</dbReference>
<dbReference type="SMART" id="SM00346">
    <property type="entry name" value="HTH_ICLR"/>
    <property type="match status" value="1"/>
</dbReference>
<evidence type="ECO:0000256" key="3">
    <source>
        <dbReference type="ARBA" id="ARBA00023163"/>
    </source>
</evidence>
<dbReference type="InterPro" id="IPR036390">
    <property type="entry name" value="WH_DNA-bd_sf"/>
</dbReference>
<dbReference type="InterPro" id="IPR050707">
    <property type="entry name" value="HTH_MetabolicPath_Reg"/>
</dbReference>
<dbReference type="GO" id="GO:0045892">
    <property type="term" value="P:negative regulation of DNA-templated transcription"/>
    <property type="evidence" value="ECO:0007669"/>
    <property type="project" value="TreeGrafter"/>
</dbReference>
<evidence type="ECO:0000256" key="1">
    <source>
        <dbReference type="ARBA" id="ARBA00023015"/>
    </source>
</evidence>
<dbReference type="Gene3D" id="1.10.10.10">
    <property type="entry name" value="Winged helix-like DNA-binding domain superfamily/Winged helix DNA-binding domain"/>
    <property type="match status" value="1"/>
</dbReference>
<dbReference type="AlphaFoldDB" id="A0A7W4VX63"/>
<dbReference type="PANTHER" id="PTHR30136">
    <property type="entry name" value="HELIX-TURN-HELIX TRANSCRIPTIONAL REGULATOR, ICLR FAMILY"/>
    <property type="match status" value="1"/>
</dbReference>
<dbReference type="InterPro" id="IPR036388">
    <property type="entry name" value="WH-like_DNA-bd_sf"/>
</dbReference>
<organism evidence="6 7">
    <name type="scientific">Nocardioides soli</name>
    <dbReference type="NCBI Taxonomy" id="1036020"/>
    <lineage>
        <taxon>Bacteria</taxon>
        <taxon>Bacillati</taxon>
        <taxon>Actinomycetota</taxon>
        <taxon>Actinomycetes</taxon>
        <taxon>Propionibacteriales</taxon>
        <taxon>Nocardioidaceae</taxon>
        <taxon>Nocardioides</taxon>
    </lineage>
</organism>
<keyword evidence="3" id="KW-0804">Transcription</keyword>
<keyword evidence="1" id="KW-0805">Transcription regulation</keyword>
<accession>A0A7W4VX63</accession>
<name>A0A7W4VX63_9ACTN</name>
<dbReference type="PANTHER" id="PTHR30136:SF24">
    <property type="entry name" value="HTH-TYPE TRANSCRIPTIONAL REPRESSOR ALLR"/>
    <property type="match status" value="1"/>
</dbReference>
<feature type="domain" description="IclR-ED" evidence="5">
    <location>
        <begin position="56"/>
        <end position="233"/>
    </location>
</feature>
<dbReference type="Pfam" id="PF09339">
    <property type="entry name" value="HTH_IclR"/>
    <property type="match status" value="1"/>
</dbReference>
<dbReference type="PROSITE" id="PS51077">
    <property type="entry name" value="HTH_ICLR"/>
    <property type="match status" value="1"/>
</dbReference>
<evidence type="ECO:0000259" key="4">
    <source>
        <dbReference type="PROSITE" id="PS51077"/>
    </source>
</evidence>
<dbReference type="SUPFAM" id="SSF55781">
    <property type="entry name" value="GAF domain-like"/>
    <property type="match status" value="1"/>
</dbReference>
<evidence type="ECO:0000313" key="6">
    <source>
        <dbReference type="EMBL" id="MBB3043466.1"/>
    </source>
</evidence>
<evidence type="ECO:0000256" key="2">
    <source>
        <dbReference type="ARBA" id="ARBA00023125"/>
    </source>
</evidence>